<keyword evidence="2" id="KW-0812">Transmembrane</keyword>
<dbReference type="Proteomes" id="UP000076761">
    <property type="component" value="Unassembled WGS sequence"/>
</dbReference>
<keyword evidence="4" id="KW-1185">Reference proteome</keyword>
<dbReference type="EMBL" id="KV425608">
    <property type="protein sequence ID" value="KZT21288.1"/>
    <property type="molecule type" value="Genomic_DNA"/>
</dbReference>
<sequence length="654" mass="71334">MAAVYIHNALFSPEIGSGSPPSGSRPTSGHGRAPHQRTQSSYSILTLQTATTHTYPTESILHSVASVSTAYHDLLARQPPHPSEASYGWDTPLRLHDGPEVLGYREKTLAKRLRRLGTAKIPLEVVLGGWAIYTTVRYFVAFSFTPAHDIEIISLSVGASSVLSLCLLVASILLFILSPRSWQTSHMFSVVTRILLSYASSVFLIAPAAVNLVLVALLRRRTSVLQVTRLCAWDVDVLWAGNGRSCDGTHKAKWAPWFAGAIVRLVLTIVIAAVYHVIARMYHQTYDKLESHSSFRRSQPVLIGSPLTLPVSASSSLQPIINATTPPMTPGTLSPYFSPSLIRQSRGSYASETGASPPTSASDRRSLRGHRPRIASTKEGVLTVPRKSLSSSGHEHHDTEFDDDLDSEEHGDSSVETVTVQTPPVVKKNSLDGEHQSGSEHSNRHGPAPVEQGLYEIELLEFEDRFRSLVSQVSRETEEGMNFATQPDYTFDPAVLNRRIVNLDADEEEEGDSESGMDARSMTPEDYISMLGGYVRRMPTIESLGSREVMSLTNSRCGTSSRPPTRAATLSMSEQGSQPPSRSNSLNWRQLDIVAAVNNGTAEPTTPLSPSGSVSQRSVVRAGSMSSWRSLGTSVVVESPVQTEFPWNPAHEES</sequence>
<dbReference type="OrthoDB" id="3222669at2759"/>
<gene>
    <name evidence="3" type="ORF">NEOLEDRAFT_1244648</name>
</gene>
<accession>A0A165PNI9</accession>
<dbReference type="STRING" id="1314782.A0A165PNI9"/>
<feature type="compositionally biased region" description="Low complexity" evidence="1">
    <location>
        <begin position="14"/>
        <end position="31"/>
    </location>
</feature>
<feature type="transmembrane region" description="Helical" evidence="2">
    <location>
        <begin position="257"/>
        <end position="278"/>
    </location>
</feature>
<organism evidence="3 4">
    <name type="scientific">Neolentinus lepideus HHB14362 ss-1</name>
    <dbReference type="NCBI Taxonomy" id="1314782"/>
    <lineage>
        <taxon>Eukaryota</taxon>
        <taxon>Fungi</taxon>
        <taxon>Dikarya</taxon>
        <taxon>Basidiomycota</taxon>
        <taxon>Agaricomycotina</taxon>
        <taxon>Agaricomycetes</taxon>
        <taxon>Gloeophyllales</taxon>
        <taxon>Gloeophyllaceae</taxon>
        <taxon>Neolentinus</taxon>
    </lineage>
</organism>
<feature type="region of interest" description="Disordered" evidence="1">
    <location>
        <begin position="347"/>
        <end position="450"/>
    </location>
</feature>
<feature type="transmembrane region" description="Helical" evidence="2">
    <location>
        <begin position="152"/>
        <end position="177"/>
    </location>
</feature>
<feature type="compositionally biased region" description="Polar residues" evidence="1">
    <location>
        <begin position="347"/>
        <end position="361"/>
    </location>
</feature>
<feature type="compositionally biased region" description="Basic and acidic residues" evidence="1">
    <location>
        <begin position="429"/>
        <end position="443"/>
    </location>
</feature>
<feature type="region of interest" description="Disordered" evidence="1">
    <location>
        <begin position="14"/>
        <end position="40"/>
    </location>
</feature>
<dbReference type="AlphaFoldDB" id="A0A165PNI9"/>
<keyword evidence="2" id="KW-0472">Membrane</keyword>
<reference evidence="3 4" key="1">
    <citation type="journal article" date="2016" name="Mol. Biol. Evol.">
        <title>Comparative Genomics of Early-Diverging Mushroom-Forming Fungi Provides Insights into the Origins of Lignocellulose Decay Capabilities.</title>
        <authorList>
            <person name="Nagy L.G."/>
            <person name="Riley R."/>
            <person name="Tritt A."/>
            <person name="Adam C."/>
            <person name="Daum C."/>
            <person name="Floudas D."/>
            <person name="Sun H."/>
            <person name="Yadav J.S."/>
            <person name="Pangilinan J."/>
            <person name="Larsson K.H."/>
            <person name="Matsuura K."/>
            <person name="Barry K."/>
            <person name="Labutti K."/>
            <person name="Kuo R."/>
            <person name="Ohm R.A."/>
            <person name="Bhattacharya S.S."/>
            <person name="Shirouzu T."/>
            <person name="Yoshinaga Y."/>
            <person name="Martin F.M."/>
            <person name="Grigoriev I.V."/>
            <person name="Hibbett D.S."/>
        </authorList>
    </citation>
    <scope>NUCLEOTIDE SEQUENCE [LARGE SCALE GENOMIC DNA]</scope>
    <source>
        <strain evidence="3 4">HHB14362 ss-1</strain>
    </source>
</reference>
<name>A0A165PNI9_9AGAM</name>
<feature type="transmembrane region" description="Helical" evidence="2">
    <location>
        <begin position="121"/>
        <end position="140"/>
    </location>
</feature>
<dbReference type="InParanoid" id="A0A165PNI9"/>
<evidence type="ECO:0000313" key="4">
    <source>
        <dbReference type="Proteomes" id="UP000076761"/>
    </source>
</evidence>
<feature type="region of interest" description="Disordered" evidence="1">
    <location>
        <begin position="552"/>
        <end position="586"/>
    </location>
</feature>
<evidence type="ECO:0000313" key="3">
    <source>
        <dbReference type="EMBL" id="KZT21288.1"/>
    </source>
</evidence>
<feature type="transmembrane region" description="Helical" evidence="2">
    <location>
        <begin position="198"/>
        <end position="218"/>
    </location>
</feature>
<proteinExistence type="predicted"/>
<evidence type="ECO:0000256" key="2">
    <source>
        <dbReference type="SAM" id="Phobius"/>
    </source>
</evidence>
<keyword evidence="2" id="KW-1133">Transmembrane helix</keyword>
<protein>
    <submittedName>
        <fullName evidence="3">Uncharacterized protein</fullName>
    </submittedName>
</protein>
<evidence type="ECO:0000256" key="1">
    <source>
        <dbReference type="SAM" id="MobiDB-lite"/>
    </source>
</evidence>
<feature type="compositionally biased region" description="Low complexity" evidence="1">
    <location>
        <begin position="415"/>
        <end position="426"/>
    </location>
</feature>